<keyword evidence="2" id="KW-0540">Nuclease</keyword>
<dbReference type="Gene3D" id="3.40.960.10">
    <property type="entry name" value="VSR Endonuclease"/>
    <property type="match status" value="1"/>
</dbReference>
<organism evidence="2">
    <name type="scientific">Microbacterium sp. LWS13-1.2</name>
    <dbReference type="NCBI Taxonomy" id="3135264"/>
    <lineage>
        <taxon>Bacteria</taxon>
        <taxon>Bacillati</taxon>
        <taxon>Actinomycetota</taxon>
        <taxon>Actinomycetes</taxon>
        <taxon>Micrococcales</taxon>
        <taxon>Microbacteriaceae</taxon>
        <taxon>Microbacterium</taxon>
    </lineage>
</organism>
<feature type="domain" description="DUF559" evidence="1">
    <location>
        <begin position="242"/>
        <end position="319"/>
    </location>
</feature>
<dbReference type="GO" id="GO:0004519">
    <property type="term" value="F:endonuclease activity"/>
    <property type="evidence" value="ECO:0007669"/>
    <property type="project" value="UniProtKB-KW"/>
</dbReference>
<gene>
    <name evidence="2" type="ORF">MRBLWS13_000282</name>
</gene>
<dbReference type="InterPro" id="IPR007569">
    <property type="entry name" value="DUF559"/>
</dbReference>
<proteinExistence type="predicted"/>
<reference evidence="2" key="1">
    <citation type="submission" date="2024-04" db="EMBL/GenBank/DDBJ databases">
        <authorList>
            <person name="Roder T."/>
            <person name="Oberhansli S."/>
            <person name="Kreuzer M."/>
        </authorList>
    </citation>
    <scope>NUCLEOTIDE SEQUENCE</scope>
    <source>
        <strain evidence="2">LWS13-1.2</strain>
    </source>
</reference>
<protein>
    <submittedName>
        <fullName evidence="2">Endonuclease domain-containing protein</fullName>
    </submittedName>
</protein>
<keyword evidence="2" id="KW-0378">Hydrolase</keyword>
<evidence type="ECO:0000313" key="2">
    <source>
        <dbReference type="EMBL" id="WZO32683.1"/>
    </source>
</evidence>
<name>A0AAU6S711_9MICO</name>
<evidence type="ECO:0000259" key="1">
    <source>
        <dbReference type="Pfam" id="PF04480"/>
    </source>
</evidence>
<keyword evidence="2" id="KW-0255">Endonuclease</keyword>
<dbReference type="AlphaFoldDB" id="A0AAU6S711"/>
<sequence>MPWLEAGTPGTASSPTCGCAAFSPDRCTCARPKVEAIDAGPVNTADLGTGPSLLEWIDQRHGVSHTSQLRVAGYTAREIADGVARGDLHRVRRSWLVRPDADERRVKAASVGGRATCLSGAEMLGLWVPDHPEVHVAVQATASRNATEGVRLHWASAPAPVSRTMTEEPVVNILFHVARCVEPRDALAVWESAIRAKKAMAATLKRVAWRSSAASEFARLASELSDSGLETRFVHGMKQVGVPVQQQVTIDGHRIDGRVGDSLLVQLDGFEFHSSAQDRRRDLEADARLVLRGYVVLRFDYFQVFFRWEYVVETILMAIAQRLHRREIR</sequence>
<accession>A0AAU6S711</accession>
<dbReference type="Pfam" id="PF04480">
    <property type="entry name" value="DUF559"/>
    <property type="match status" value="1"/>
</dbReference>
<dbReference type="EMBL" id="CP151632">
    <property type="protein sequence ID" value="WZO32683.1"/>
    <property type="molecule type" value="Genomic_DNA"/>
</dbReference>